<organism evidence="3 4">
    <name type="scientific">Desulfuribacillus alkaliarsenatis</name>
    <dbReference type="NCBI Taxonomy" id="766136"/>
    <lineage>
        <taxon>Bacteria</taxon>
        <taxon>Bacillati</taxon>
        <taxon>Bacillota</taxon>
        <taxon>Desulfuribacillia</taxon>
        <taxon>Desulfuribacillales</taxon>
        <taxon>Desulfuribacillaceae</taxon>
        <taxon>Desulfuribacillus</taxon>
    </lineage>
</organism>
<evidence type="ECO:0000313" key="4">
    <source>
        <dbReference type="Proteomes" id="UP000094296"/>
    </source>
</evidence>
<gene>
    <name evidence="3" type="ORF">BHF68_13070</name>
</gene>
<name>A0A1E5G4H4_9FIRM</name>
<dbReference type="GO" id="GO:0046872">
    <property type="term" value="F:metal ion binding"/>
    <property type="evidence" value="ECO:0007669"/>
    <property type="project" value="UniProtKB-KW"/>
</dbReference>
<evidence type="ECO:0000256" key="2">
    <source>
        <dbReference type="ARBA" id="ARBA00023239"/>
    </source>
</evidence>
<keyword evidence="4" id="KW-1185">Reference proteome</keyword>
<evidence type="ECO:0008006" key="5">
    <source>
        <dbReference type="Google" id="ProtNLM"/>
    </source>
</evidence>
<keyword evidence="1" id="KW-0479">Metal-binding</keyword>
<reference evidence="3 4" key="1">
    <citation type="submission" date="2016-09" db="EMBL/GenBank/DDBJ databases">
        <title>Draft genome sequence for the type strain of Desulfuribacillus alkaliarsenatis AHT28, an obligately anaerobic, sulfidogenic bacterium isolated from Russian soda lake sediments.</title>
        <authorList>
            <person name="Abin C.A."/>
            <person name="Hollibaugh J.T."/>
        </authorList>
    </citation>
    <scope>NUCLEOTIDE SEQUENCE [LARGE SCALE GENOMIC DNA]</scope>
    <source>
        <strain evidence="3 4">AHT28</strain>
    </source>
</reference>
<evidence type="ECO:0000256" key="1">
    <source>
        <dbReference type="ARBA" id="ARBA00022723"/>
    </source>
</evidence>
<dbReference type="EMBL" id="MIJE01000002">
    <property type="protein sequence ID" value="OEF97992.1"/>
    <property type="molecule type" value="Genomic_DNA"/>
</dbReference>
<dbReference type="STRING" id="766136.BHF68_13070"/>
<dbReference type="GO" id="GO:0016829">
    <property type="term" value="F:lyase activity"/>
    <property type="evidence" value="ECO:0007669"/>
    <property type="project" value="UniProtKB-KW"/>
</dbReference>
<proteinExistence type="predicted"/>
<dbReference type="Pfam" id="PF01903">
    <property type="entry name" value="CbiX"/>
    <property type="match status" value="1"/>
</dbReference>
<dbReference type="Proteomes" id="UP000094296">
    <property type="component" value="Unassembled WGS sequence"/>
</dbReference>
<evidence type="ECO:0000313" key="3">
    <source>
        <dbReference type="EMBL" id="OEF97992.1"/>
    </source>
</evidence>
<keyword evidence="2" id="KW-0456">Lyase</keyword>
<dbReference type="SUPFAM" id="SSF53800">
    <property type="entry name" value="Chelatase"/>
    <property type="match status" value="1"/>
</dbReference>
<dbReference type="PANTHER" id="PTHR33542:SF3">
    <property type="entry name" value="SIROHYDROCHLORIN FERROCHELATASE, CHLOROPLASTIC"/>
    <property type="match status" value="1"/>
</dbReference>
<sequence>MKEGIILLGHGSRREEANQEIHQMAKNIQERNPEGLYEVGFLSFGEPNIGDAAKRLIKKGVEKIIVMPMFLVTGNHIKRDIPSRLMMLKTTHPDVVFVLAKHFGPHPGILDIVEDRIKEAQAL</sequence>
<accession>A0A1E5G4H4</accession>
<dbReference type="AlphaFoldDB" id="A0A1E5G4H4"/>
<protein>
    <recommendedName>
        <fullName evidence="5">Cobalamin biosynthesis protein CbiX</fullName>
    </recommendedName>
</protein>
<dbReference type="RefSeq" id="WP_069642389.1">
    <property type="nucleotide sequence ID" value="NZ_MIJE01000002.1"/>
</dbReference>
<dbReference type="Gene3D" id="3.40.50.1400">
    <property type="match status" value="1"/>
</dbReference>
<dbReference type="InterPro" id="IPR002762">
    <property type="entry name" value="CbiX-like"/>
</dbReference>
<dbReference type="PANTHER" id="PTHR33542">
    <property type="entry name" value="SIROHYDROCHLORIN FERROCHELATASE, CHLOROPLASTIC"/>
    <property type="match status" value="1"/>
</dbReference>
<comment type="caution">
    <text evidence="3">The sequence shown here is derived from an EMBL/GenBank/DDBJ whole genome shotgun (WGS) entry which is preliminary data.</text>
</comment>
<dbReference type="CDD" id="cd03416">
    <property type="entry name" value="CbiX_SirB_N"/>
    <property type="match status" value="1"/>
</dbReference>
<dbReference type="InterPro" id="IPR050963">
    <property type="entry name" value="Sirohydro_Cobaltochel/CbiX"/>
</dbReference>